<feature type="binding site" evidence="9">
    <location>
        <position position="94"/>
    </location>
    <ligand>
        <name>[4Fe-4S] cluster</name>
        <dbReference type="ChEBI" id="CHEBI:49883"/>
        <label>1</label>
    </ligand>
</feature>
<dbReference type="CDD" id="cd01335">
    <property type="entry name" value="Radical_SAM"/>
    <property type="match status" value="1"/>
</dbReference>
<feature type="binding site" evidence="9">
    <location>
        <position position="120"/>
    </location>
    <ligand>
        <name>[4Fe-4S] cluster</name>
        <dbReference type="ChEBI" id="CHEBI:49883"/>
        <label>2</label>
        <note>4Fe-4S-S-AdoMet</note>
    </ligand>
</feature>
<feature type="binding site" evidence="9">
    <location>
        <position position="127"/>
    </location>
    <ligand>
        <name>[4Fe-4S] cluster</name>
        <dbReference type="ChEBI" id="CHEBI:49883"/>
        <label>2</label>
        <note>4Fe-4S-S-AdoMet</note>
    </ligand>
</feature>
<evidence type="ECO:0000256" key="9">
    <source>
        <dbReference type="HAMAP-Rule" id="MF_03123"/>
    </source>
</evidence>
<evidence type="ECO:0000256" key="4">
    <source>
        <dbReference type="ARBA" id="ARBA00022691"/>
    </source>
</evidence>
<accession>A0A6A7GCI8</accession>
<dbReference type="SMART" id="SM00729">
    <property type="entry name" value="Elp3"/>
    <property type="match status" value="1"/>
</dbReference>
<dbReference type="GO" id="GO:0005739">
    <property type="term" value="C:mitochondrion"/>
    <property type="evidence" value="ECO:0007669"/>
    <property type="project" value="UniProtKB-SubCell"/>
</dbReference>
<dbReference type="Gene3D" id="3.20.20.70">
    <property type="entry name" value="Aldolase class I"/>
    <property type="match status" value="1"/>
</dbReference>
<dbReference type="GO" id="GO:0016992">
    <property type="term" value="F:lipoate synthase activity"/>
    <property type="evidence" value="ECO:0007669"/>
    <property type="project" value="UniProtKB-UniRule"/>
</dbReference>
<keyword evidence="7 9" id="KW-0411">Iron-sulfur</keyword>
<keyword evidence="3 9" id="KW-0808">Transferase</keyword>
<dbReference type="PIRSF" id="PIRSF005963">
    <property type="entry name" value="Lipoyl_synth"/>
    <property type="match status" value="1"/>
</dbReference>
<dbReference type="SFLD" id="SFLDS00029">
    <property type="entry name" value="Radical_SAM"/>
    <property type="match status" value="1"/>
</dbReference>
<dbReference type="PROSITE" id="PS51918">
    <property type="entry name" value="RADICAL_SAM"/>
    <property type="match status" value="1"/>
</dbReference>
<dbReference type="Pfam" id="PF04055">
    <property type="entry name" value="Radical_SAM"/>
    <property type="match status" value="1"/>
</dbReference>
<dbReference type="NCBIfam" id="NF009544">
    <property type="entry name" value="PRK12928.1"/>
    <property type="match status" value="1"/>
</dbReference>
<evidence type="ECO:0000256" key="6">
    <source>
        <dbReference type="ARBA" id="ARBA00023004"/>
    </source>
</evidence>
<feature type="domain" description="Radical SAM core" evidence="11">
    <location>
        <begin position="103"/>
        <end position="324"/>
    </location>
</feature>
<protein>
    <recommendedName>
        <fullName evidence="9">Lipoyl synthase, mitochondrial</fullName>
        <ecNumber evidence="9">2.8.1.8</ecNumber>
    </recommendedName>
    <alternativeName>
        <fullName evidence="9">Lipoate synthase</fullName>
        <shortName evidence="9">LS</shortName>
        <shortName evidence="9">Lip-syn</shortName>
    </alternativeName>
    <alternativeName>
        <fullName evidence="9">Lipoic acid synthase</fullName>
    </alternativeName>
</protein>
<dbReference type="InterPro" id="IPR058240">
    <property type="entry name" value="rSAM_sf"/>
</dbReference>
<keyword evidence="6 9" id="KW-0408">Iron</keyword>
<comment type="subcellular location">
    <subcellularLocation>
        <location evidence="1 9">Mitochondrion</location>
    </subcellularLocation>
</comment>
<evidence type="ECO:0000256" key="10">
    <source>
        <dbReference type="SAM" id="MobiDB-lite"/>
    </source>
</evidence>
<dbReference type="SUPFAM" id="SSF102114">
    <property type="entry name" value="Radical SAM enzymes"/>
    <property type="match status" value="1"/>
</dbReference>
<name>A0A6A7GCI8_9CRUS</name>
<reference evidence="12" key="1">
    <citation type="submission" date="2017-11" db="EMBL/GenBank/DDBJ databases">
        <title>The sensing device of the deep-sea amphipod.</title>
        <authorList>
            <person name="Kobayashi H."/>
            <person name="Nagahama T."/>
            <person name="Arai W."/>
            <person name="Sasagawa Y."/>
            <person name="Umeda M."/>
            <person name="Hayashi T."/>
            <person name="Nikaido I."/>
            <person name="Watanabe H."/>
            <person name="Oguri K."/>
            <person name="Kitazato H."/>
            <person name="Fujioka K."/>
            <person name="Kido Y."/>
            <person name="Takami H."/>
        </authorList>
    </citation>
    <scope>NUCLEOTIDE SEQUENCE</scope>
    <source>
        <tissue evidence="12">Whole body</tissue>
    </source>
</reference>
<dbReference type="AlphaFoldDB" id="A0A6A7GCI8"/>
<comment type="cofactor">
    <cofactor evidence="9">
        <name>[4Fe-4S] cluster</name>
        <dbReference type="ChEBI" id="CHEBI:49883"/>
    </cofactor>
    <text evidence="9">Binds 2 [4Fe-4S] clusters per subunit. One cluster is coordinated with 3 cysteines and an exchangeable S-adenosyl-L-methionine.</text>
</comment>
<dbReference type="InterPro" id="IPR003698">
    <property type="entry name" value="Lipoyl_synth"/>
</dbReference>
<dbReference type="InterPro" id="IPR007197">
    <property type="entry name" value="rSAM"/>
</dbReference>
<dbReference type="PANTHER" id="PTHR10949">
    <property type="entry name" value="LIPOYL SYNTHASE"/>
    <property type="match status" value="1"/>
</dbReference>
<dbReference type="NCBIfam" id="TIGR00510">
    <property type="entry name" value="lipA"/>
    <property type="match status" value="1"/>
</dbReference>
<evidence type="ECO:0000256" key="2">
    <source>
        <dbReference type="ARBA" id="ARBA00022485"/>
    </source>
</evidence>
<evidence type="ECO:0000313" key="12">
    <source>
        <dbReference type="EMBL" id="LAC27953.1"/>
    </source>
</evidence>
<evidence type="ECO:0000256" key="8">
    <source>
        <dbReference type="ARBA" id="ARBA00047326"/>
    </source>
</evidence>
<dbReference type="GO" id="GO:0009249">
    <property type="term" value="P:protein lipoylation"/>
    <property type="evidence" value="ECO:0007669"/>
    <property type="project" value="UniProtKB-UniRule"/>
</dbReference>
<dbReference type="InterPro" id="IPR006638">
    <property type="entry name" value="Elp3/MiaA/NifB-like_rSAM"/>
</dbReference>
<dbReference type="EC" id="2.8.1.8" evidence="9"/>
<dbReference type="InterPro" id="IPR013785">
    <property type="entry name" value="Aldolase_TIM"/>
</dbReference>
<dbReference type="InterPro" id="IPR031691">
    <property type="entry name" value="LIAS_N"/>
</dbReference>
<dbReference type="UniPathway" id="UPA00538">
    <property type="reaction ID" value="UER00593"/>
</dbReference>
<feature type="compositionally biased region" description="Low complexity" evidence="10">
    <location>
        <begin position="37"/>
        <end position="50"/>
    </location>
</feature>
<comment type="pathway">
    <text evidence="9">Protein modification; protein lipoylation via endogenous pathway; protein N(6)-(lipoyl)lysine from octanoyl-[acyl-carrier-protein]: step 2/2.</text>
</comment>
<dbReference type="FunFam" id="3.20.20.70:FF:000036">
    <property type="entry name" value="Lipoyl synthase, mitochondrial"/>
    <property type="match status" value="1"/>
</dbReference>
<dbReference type="SFLD" id="SFLDF00271">
    <property type="entry name" value="lipoyl_synthase"/>
    <property type="match status" value="1"/>
</dbReference>
<evidence type="ECO:0000256" key="1">
    <source>
        <dbReference type="ARBA" id="ARBA00004173"/>
    </source>
</evidence>
<feature type="binding site" evidence="9">
    <location>
        <position position="124"/>
    </location>
    <ligand>
        <name>[4Fe-4S] cluster</name>
        <dbReference type="ChEBI" id="CHEBI:49883"/>
        <label>2</label>
        <note>4Fe-4S-S-AdoMet</note>
    </ligand>
</feature>
<feature type="region of interest" description="Disordered" evidence="10">
    <location>
        <begin position="16"/>
        <end position="70"/>
    </location>
</feature>
<dbReference type="EMBL" id="IACT01008841">
    <property type="protein sequence ID" value="LAC27953.1"/>
    <property type="molecule type" value="mRNA"/>
</dbReference>
<organism evidence="12">
    <name type="scientific">Hirondellea gigas</name>
    <dbReference type="NCBI Taxonomy" id="1518452"/>
    <lineage>
        <taxon>Eukaryota</taxon>
        <taxon>Metazoa</taxon>
        <taxon>Ecdysozoa</taxon>
        <taxon>Arthropoda</taxon>
        <taxon>Crustacea</taxon>
        <taxon>Multicrustacea</taxon>
        <taxon>Malacostraca</taxon>
        <taxon>Eumalacostraca</taxon>
        <taxon>Peracarida</taxon>
        <taxon>Amphipoda</taxon>
        <taxon>Amphilochidea</taxon>
        <taxon>Lysianassida</taxon>
        <taxon>Lysianassidira</taxon>
        <taxon>Lysianassoidea</taxon>
        <taxon>Lysianassidae</taxon>
        <taxon>Hirondellea</taxon>
    </lineage>
</organism>
<dbReference type="SFLD" id="SFLDG01058">
    <property type="entry name" value="lipoyl_synthase_like"/>
    <property type="match status" value="1"/>
</dbReference>
<keyword evidence="2 9" id="KW-0004">4Fe-4S</keyword>
<comment type="function">
    <text evidence="9">Catalyzes the radical-mediated insertion of two sulfur atoms into the C-6 and C-8 positions of the octanoyl moiety bound to the lipoyl domains of lipoate-dependent enzymes, thereby converting the octanoylated domains into lipoylated derivatives.</text>
</comment>
<keyword evidence="9" id="KW-0496">Mitochondrion</keyword>
<comment type="similarity">
    <text evidence="9">Belongs to the radical SAM superfamily. Lipoyl synthase family.</text>
</comment>
<comment type="catalytic activity">
    <reaction evidence="8 9">
        <text>[[Fe-S] cluster scaffold protein carrying a second [4Fe-4S](2+) cluster] + N(6)-octanoyl-L-lysyl-[protein] + 2 oxidized [2Fe-2S]-[ferredoxin] + 2 S-adenosyl-L-methionine + 4 H(+) = [[Fe-S] cluster scaffold protein] + N(6)-[(R)-dihydrolipoyl]-L-lysyl-[protein] + 4 Fe(3+) + 2 hydrogen sulfide + 2 5'-deoxyadenosine + 2 L-methionine + 2 reduced [2Fe-2S]-[ferredoxin]</text>
        <dbReference type="Rhea" id="RHEA:16585"/>
        <dbReference type="Rhea" id="RHEA-COMP:9928"/>
        <dbReference type="Rhea" id="RHEA-COMP:10000"/>
        <dbReference type="Rhea" id="RHEA-COMP:10001"/>
        <dbReference type="Rhea" id="RHEA-COMP:10475"/>
        <dbReference type="Rhea" id="RHEA-COMP:14568"/>
        <dbReference type="Rhea" id="RHEA-COMP:14569"/>
        <dbReference type="ChEBI" id="CHEBI:15378"/>
        <dbReference type="ChEBI" id="CHEBI:17319"/>
        <dbReference type="ChEBI" id="CHEBI:29034"/>
        <dbReference type="ChEBI" id="CHEBI:29919"/>
        <dbReference type="ChEBI" id="CHEBI:33722"/>
        <dbReference type="ChEBI" id="CHEBI:33737"/>
        <dbReference type="ChEBI" id="CHEBI:33738"/>
        <dbReference type="ChEBI" id="CHEBI:57844"/>
        <dbReference type="ChEBI" id="CHEBI:59789"/>
        <dbReference type="ChEBI" id="CHEBI:78809"/>
        <dbReference type="ChEBI" id="CHEBI:83100"/>
        <dbReference type="EC" id="2.8.1.8"/>
    </reaction>
</comment>
<evidence type="ECO:0000259" key="11">
    <source>
        <dbReference type="PROSITE" id="PS51918"/>
    </source>
</evidence>
<evidence type="ECO:0000256" key="7">
    <source>
        <dbReference type="ARBA" id="ARBA00023014"/>
    </source>
</evidence>
<sequence>MFRRFLCRRSHHSRFLSTSSSPQLRQGPSLDDFINGSVSPSPSTSASSPSPRRKVREKKPPWLRSRMPSGEHYHRLKDTVRSLGLSTVCEEAQCPNIGECWSGGENHTATATIMLMGDTCTRGCRFCAVKTSRTPGPLDPNEPRKVSEAILKWGLDYVVLTSVDRDDIEDGGASHIAETVRLLKNGETPILVEVLTPDFSGKLNDVSTVALSGLEVFAHNIETVESQTRFVRDYRANYHQSLRVLEGAKAAKPSLITKTSIMLGVGETDDEIRQTMRDLRSVGVEVLTFGQYLRPSKRHMKVREYVTPENFDRWKVEGEDLGFVYVASGPLVRSSYKAGEFYLKTILNKRKAEC</sequence>
<feature type="binding site" evidence="9">
    <location>
        <position position="100"/>
    </location>
    <ligand>
        <name>[4Fe-4S] cluster</name>
        <dbReference type="ChEBI" id="CHEBI:49883"/>
        <label>1</label>
    </ligand>
</feature>
<dbReference type="Pfam" id="PF16881">
    <property type="entry name" value="LIAS_N"/>
    <property type="match status" value="1"/>
</dbReference>
<evidence type="ECO:0000256" key="5">
    <source>
        <dbReference type="ARBA" id="ARBA00022723"/>
    </source>
</evidence>
<evidence type="ECO:0000256" key="3">
    <source>
        <dbReference type="ARBA" id="ARBA00022679"/>
    </source>
</evidence>
<proteinExistence type="evidence at transcript level"/>
<dbReference type="HAMAP" id="MF_00206">
    <property type="entry name" value="Lipoyl_synth"/>
    <property type="match status" value="1"/>
</dbReference>
<dbReference type="NCBIfam" id="NF004019">
    <property type="entry name" value="PRK05481.1"/>
    <property type="match status" value="1"/>
</dbReference>
<keyword evidence="4 9" id="KW-0949">S-adenosyl-L-methionine</keyword>
<keyword evidence="5 9" id="KW-0479">Metal-binding</keyword>
<dbReference type="PANTHER" id="PTHR10949:SF0">
    <property type="entry name" value="LIPOYL SYNTHASE, MITOCHONDRIAL"/>
    <property type="match status" value="1"/>
</dbReference>
<feature type="binding site" evidence="9">
    <location>
        <position position="89"/>
    </location>
    <ligand>
        <name>[4Fe-4S] cluster</name>
        <dbReference type="ChEBI" id="CHEBI:49883"/>
        <label>1</label>
    </ligand>
</feature>
<dbReference type="GO" id="GO:0051539">
    <property type="term" value="F:4 iron, 4 sulfur cluster binding"/>
    <property type="evidence" value="ECO:0007669"/>
    <property type="project" value="UniProtKB-UniRule"/>
</dbReference>
<dbReference type="GO" id="GO:0046872">
    <property type="term" value="F:metal ion binding"/>
    <property type="evidence" value="ECO:0007669"/>
    <property type="project" value="UniProtKB-KW"/>
</dbReference>
<feature type="binding site" evidence="9">
    <location>
        <position position="335"/>
    </location>
    <ligand>
        <name>[4Fe-4S] cluster</name>
        <dbReference type="ChEBI" id="CHEBI:49883"/>
        <label>1</label>
    </ligand>
</feature>